<feature type="compositionally biased region" description="Basic and acidic residues" evidence="2">
    <location>
        <begin position="452"/>
        <end position="480"/>
    </location>
</feature>
<dbReference type="PANTHER" id="PTHR21549:SF1">
    <property type="entry name" value="COILED-COIL DOMAIN-CONTAINING PROTEIN 148"/>
    <property type="match status" value="1"/>
</dbReference>
<evidence type="ECO:0000313" key="4">
    <source>
        <dbReference type="Proteomes" id="UP000674318"/>
    </source>
</evidence>
<evidence type="ECO:0000313" key="3">
    <source>
        <dbReference type="EMBL" id="KAG5510353.1"/>
    </source>
</evidence>
<sequence>MTVPFCSSRTVLQQTACIVLEDKKGFYMRSFTRANAFSDASTQAAVLEEWREKSSKRKEAASSLQKKVRQLKIDAEAGRRAAQWVRERDALNSEQEACEAALDAMVGGLGDTVSDPDSERRCLELAALKALVSEQLTEVGALWHTLTSQRPHNTCSNAAAADRAADIREWIVTELKKCEADMEALVTVSAGLEQHQSAVVECRAAVQQSQLTFTALCDSYHPACQLRNAFEEALKNAEEEALGRIEDANVPSAVATPPDVLRTVGLIVKMGQHARQFDISAGTAAALAERVSAVYPGMPSAQVHVAIEEAVALRKARVLSKAAVSDFQRVSASLLSSCESAFLVAQKAAKQRQEKAEAARQRVAAQNLRHTHLAEDRAAYEAVLQQRQSAEERIKAAAAAKEKALQSKRAKEFQERLRLFEAYEVQRAALRQKELELAGLRAQELEEKKAMRMRRNEERVEYRRQLDEQRQSEQKKREQELSALRAKKQEALQRFFASVDSHMGVEADPHRLLRATSSSAQTEQYMTLAQATRPSITGFSDEQIMKDPRVRLFHALLAAGLHTTPYGREVATRGYRISPALQSSEGNPLRGVFS</sequence>
<dbReference type="InterPro" id="IPR039902">
    <property type="entry name" value="CCDC148/CCDC112"/>
</dbReference>
<dbReference type="KEGG" id="phet:94293690"/>
<dbReference type="PANTHER" id="PTHR21549">
    <property type="entry name" value="MUTATED IN BLADDER CANCER 1"/>
    <property type="match status" value="1"/>
</dbReference>
<proteinExistence type="predicted"/>
<dbReference type="RefSeq" id="XP_067759094.1">
    <property type="nucleotide sequence ID" value="XM_067903613.1"/>
</dbReference>
<keyword evidence="4" id="KW-1185">Reference proteome</keyword>
<keyword evidence="1" id="KW-0175">Coiled coil</keyword>
<evidence type="ECO:0000256" key="1">
    <source>
        <dbReference type="ARBA" id="ARBA00023054"/>
    </source>
</evidence>
<comment type="caution">
    <text evidence="3">The sequence shown here is derived from an EMBL/GenBank/DDBJ whole genome shotgun (WGS) entry which is preliminary data.</text>
</comment>
<protein>
    <submittedName>
        <fullName evidence="3">Uncharacterized protein</fullName>
    </submittedName>
</protein>
<dbReference type="AlphaFoldDB" id="A0A836LJ29"/>
<evidence type="ECO:0000256" key="2">
    <source>
        <dbReference type="SAM" id="MobiDB-lite"/>
    </source>
</evidence>
<dbReference type="Proteomes" id="UP000674318">
    <property type="component" value="Chromosome 10"/>
</dbReference>
<organism evidence="3 4">
    <name type="scientific">Porcisia hertigi</name>
    <dbReference type="NCBI Taxonomy" id="2761500"/>
    <lineage>
        <taxon>Eukaryota</taxon>
        <taxon>Discoba</taxon>
        <taxon>Euglenozoa</taxon>
        <taxon>Kinetoplastea</taxon>
        <taxon>Metakinetoplastina</taxon>
        <taxon>Trypanosomatida</taxon>
        <taxon>Trypanosomatidae</taxon>
        <taxon>Leishmaniinae</taxon>
        <taxon>Porcisia</taxon>
    </lineage>
</organism>
<name>A0A836LJ29_9TRYP</name>
<dbReference type="GeneID" id="94293690"/>
<dbReference type="OrthoDB" id="448087at2759"/>
<reference evidence="3 4" key="1">
    <citation type="submission" date="2021-02" db="EMBL/GenBank/DDBJ databases">
        <title>Porcisia hertigi Genome sequencing and assembly.</title>
        <authorList>
            <person name="Almutairi H."/>
            <person name="Gatherer D."/>
        </authorList>
    </citation>
    <scope>NUCLEOTIDE SEQUENCE [LARGE SCALE GENOMIC DNA]</scope>
    <source>
        <strain evidence="3 4">C119</strain>
    </source>
</reference>
<dbReference type="EMBL" id="JAFJZO010000010">
    <property type="protein sequence ID" value="KAG5510353.1"/>
    <property type="molecule type" value="Genomic_DNA"/>
</dbReference>
<feature type="region of interest" description="Disordered" evidence="2">
    <location>
        <begin position="452"/>
        <end position="482"/>
    </location>
</feature>
<gene>
    <name evidence="3" type="ORF">JKF63_07682</name>
</gene>
<accession>A0A836LJ29</accession>